<reference evidence="1" key="1">
    <citation type="submission" date="2023-11" db="EMBL/GenBank/DDBJ databases">
        <authorList>
            <person name="De Vega J J."/>
            <person name="De Vega J J."/>
        </authorList>
    </citation>
    <scope>NUCLEOTIDE SEQUENCE</scope>
</reference>
<name>A0AAD2HTF1_9AGAR</name>
<dbReference type="EMBL" id="CAVNYO010000444">
    <property type="protein sequence ID" value="CAK5281833.1"/>
    <property type="molecule type" value="Genomic_DNA"/>
</dbReference>
<dbReference type="Proteomes" id="UP001295794">
    <property type="component" value="Unassembled WGS sequence"/>
</dbReference>
<comment type="caution">
    <text evidence="1">The sequence shown here is derived from an EMBL/GenBank/DDBJ whole genome shotgun (WGS) entry which is preliminary data.</text>
</comment>
<accession>A0AAD2HTF1</accession>
<dbReference type="AlphaFoldDB" id="A0AAD2HTF1"/>
<protein>
    <submittedName>
        <fullName evidence="1">Uncharacterized protein</fullName>
    </submittedName>
</protein>
<keyword evidence="2" id="KW-1185">Reference proteome</keyword>
<organism evidence="1 2">
    <name type="scientific">Mycena citricolor</name>
    <dbReference type="NCBI Taxonomy" id="2018698"/>
    <lineage>
        <taxon>Eukaryota</taxon>
        <taxon>Fungi</taxon>
        <taxon>Dikarya</taxon>
        <taxon>Basidiomycota</taxon>
        <taxon>Agaricomycotina</taxon>
        <taxon>Agaricomycetes</taxon>
        <taxon>Agaricomycetidae</taxon>
        <taxon>Agaricales</taxon>
        <taxon>Marasmiineae</taxon>
        <taxon>Mycenaceae</taxon>
        <taxon>Mycena</taxon>
    </lineage>
</organism>
<proteinExistence type="predicted"/>
<gene>
    <name evidence="1" type="ORF">MYCIT1_LOCUS33120</name>
</gene>
<evidence type="ECO:0000313" key="2">
    <source>
        <dbReference type="Proteomes" id="UP001295794"/>
    </source>
</evidence>
<sequence>MNFPFARLPLELILEVVRIGASPDCSTALHRPSYATAISLASTSSMLCSIAMPHLLRTVVLCTTDHVIAFIESIVLQRKLLAMKPASRLALEYPRLVRRFWCTECAERHPFSAGFDLDYGALYSVLRNLDCLGLDFRAMHLLYNSLASPGADPQYDWLCRRVVFAGKHPRWNPLKMSAGGTHFFSHITHISLWIHDAADLSATNSIPTWLQDVPLTAMPKLTHMTVLLDSASDPECSPGSVLVCSRDSTGRPSFQSQQDLLALYPVHDMTVKPRASAAGDSVWEFSFMRGEDEVCWTCIE</sequence>
<evidence type="ECO:0000313" key="1">
    <source>
        <dbReference type="EMBL" id="CAK5281833.1"/>
    </source>
</evidence>